<reference evidence="4 5" key="1">
    <citation type="submission" date="2023-08" db="EMBL/GenBank/DDBJ databases">
        <authorList>
            <person name="Roldan D.M."/>
            <person name="Menes R.J."/>
        </authorList>
    </citation>
    <scope>NUCLEOTIDE SEQUENCE [LARGE SCALE GENOMIC DNA]</scope>
    <source>
        <strain evidence="4 5">CCM 2812</strain>
    </source>
</reference>
<proteinExistence type="inferred from homology"/>
<dbReference type="InterPro" id="IPR008258">
    <property type="entry name" value="Transglycosylase_SLT_dom_1"/>
</dbReference>
<dbReference type="InterPro" id="IPR000189">
    <property type="entry name" value="Transglyc_AS"/>
</dbReference>
<name>A0ABT9FZV0_LEPDI</name>
<evidence type="ECO:0000313" key="4">
    <source>
        <dbReference type="EMBL" id="MDP4299478.1"/>
    </source>
</evidence>
<sequence>MPPPPPQLTTLSSRAPASREGPLAPVPGLPEVVRPVAAAASAVPAANPQVARNDKDVEVGVLAGPAGAANALPAEPETGADAAGQPIDDIDPQLVVDQDLLRQDLWQRVRDGYGIPDLAGSMAGLVAEHERWYAARPDYVERMTTRGGRYLFHIVQEVQRRNMPTELALLPFIESAFNPQAMSTAKASGMWQFIPSTGRDFDLTQNAFRDDRRDVLASTRAALDYLGRLKAEFNDWQLALAAYNWGEGNVRRAIARNRKAGLPTDYASLRMPAETRHYVPKLQAVKNIVLQPQAYGLTLPVLENHPYFMGVPIRRDIDVALAALLADMPIDDFKALNPSMNKPVILAAGTPQILLPYDNAEGFKRRLDAHVGPLASWTAWVVPSTMKPADAARRVGVAEATLRDVNRIPPRMLVKAGSTLLVPRHAQREADVPEHVADNAHMALAPDRPALRKVAIQARKGDTVSTLAQRHRVSAAQLAQWNRITEKSRLSAGQQLVIWKPEATGKPQRAGKPATAARKKATASQRSPSLRLANARP</sequence>
<dbReference type="PANTHER" id="PTHR37423">
    <property type="entry name" value="SOLUBLE LYTIC MUREIN TRANSGLYCOSYLASE-RELATED"/>
    <property type="match status" value="1"/>
</dbReference>
<feature type="region of interest" description="Disordered" evidence="2">
    <location>
        <begin position="1"/>
        <end position="29"/>
    </location>
</feature>
<dbReference type="RefSeq" id="WP_305748262.1">
    <property type="nucleotide sequence ID" value="NZ_JAUZEE010000001.1"/>
</dbReference>
<gene>
    <name evidence="4" type="ORF">Q8X39_02420</name>
</gene>
<dbReference type="SMART" id="SM00257">
    <property type="entry name" value="LysM"/>
    <property type="match status" value="1"/>
</dbReference>
<dbReference type="CDD" id="cd00118">
    <property type="entry name" value="LysM"/>
    <property type="match status" value="1"/>
</dbReference>
<dbReference type="InterPro" id="IPR023346">
    <property type="entry name" value="Lysozyme-like_dom_sf"/>
</dbReference>
<dbReference type="Proteomes" id="UP001235760">
    <property type="component" value="Unassembled WGS sequence"/>
</dbReference>
<dbReference type="SUPFAM" id="SSF53955">
    <property type="entry name" value="Lysozyme-like"/>
    <property type="match status" value="1"/>
</dbReference>
<dbReference type="PROSITE" id="PS00922">
    <property type="entry name" value="TRANSGLYCOSYLASE"/>
    <property type="match status" value="1"/>
</dbReference>
<dbReference type="Pfam" id="PF01464">
    <property type="entry name" value="SLT"/>
    <property type="match status" value="1"/>
</dbReference>
<keyword evidence="5" id="KW-1185">Reference proteome</keyword>
<dbReference type="EMBL" id="JAUZEE010000001">
    <property type="protein sequence ID" value="MDP4299478.1"/>
    <property type="molecule type" value="Genomic_DNA"/>
</dbReference>
<evidence type="ECO:0000256" key="1">
    <source>
        <dbReference type="ARBA" id="ARBA00007734"/>
    </source>
</evidence>
<accession>A0ABT9FZV0</accession>
<feature type="domain" description="LysM" evidence="3">
    <location>
        <begin position="454"/>
        <end position="498"/>
    </location>
</feature>
<comment type="caution">
    <text evidence="4">The sequence shown here is derived from an EMBL/GenBank/DDBJ whole genome shotgun (WGS) entry which is preliminary data.</text>
</comment>
<dbReference type="PANTHER" id="PTHR37423:SF2">
    <property type="entry name" value="MEMBRANE-BOUND LYTIC MUREIN TRANSGLYCOSYLASE C"/>
    <property type="match status" value="1"/>
</dbReference>
<dbReference type="Gene3D" id="3.10.350.10">
    <property type="entry name" value="LysM domain"/>
    <property type="match status" value="1"/>
</dbReference>
<dbReference type="Gene3D" id="1.10.530.10">
    <property type="match status" value="1"/>
</dbReference>
<dbReference type="Pfam" id="PF01476">
    <property type="entry name" value="LysM"/>
    <property type="match status" value="2"/>
</dbReference>
<protein>
    <submittedName>
        <fullName evidence="4">Transglycosylase SLT domain-containing protein</fullName>
    </submittedName>
</protein>
<feature type="region of interest" description="Disordered" evidence="2">
    <location>
        <begin position="500"/>
        <end position="537"/>
    </location>
</feature>
<dbReference type="InterPro" id="IPR036779">
    <property type="entry name" value="LysM_dom_sf"/>
</dbReference>
<dbReference type="SUPFAM" id="SSF54106">
    <property type="entry name" value="LysM domain"/>
    <property type="match status" value="1"/>
</dbReference>
<evidence type="ECO:0000256" key="2">
    <source>
        <dbReference type="SAM" id="MobiDB-lite"/>
    </source>
</evidence>
<comment type="similarity">
    <text evidence="1">Belongs to the transglycosylase Slt family.</text>
</comment>
<evidence type="ECO:0000313" key="5">
    <source>
        <dbReference type="Proteomes" id="UP001235760"/>
    </source>
</evidence>
<dbReference type="InterPro" id="IPR018392">
    <property type="entry name" value="LysM"/>
</dbReference>
<organism evidence="4 5">
    <name type="scientific">Leptothrix discophora</name>
    <dbReference type="NCBI Taxonomy" id="89"/>
    <lineage>
        <taxon>Bacteria</taxon>
        <taxon>Pseudomonadati</taxon>
        <taxon>Pseudomonadota</taxon>
        <taxon>Betaproteobacteria</taxon>
        <taxon>Burkholderiales</taxon>
        <taxon>Sphaerotilaceae</taxon>
        <taxon>Leptothrix</taxon>
    </lineage>
</organism>
<evidence type="ECO:0000259" key="3">
    <source>
        <dbReference type="PROSITE" id="PS51782"/>
    </source>
</evidence>
<dbReference type="PROSITE" id="PS51782">
    <property type="entry name" value="LYSM"/>
    <property type="match status" value="1"/>
</dbReference>
<dbReference type="CDD" id="cd16894">
    <property type="entry name" value="MltD-like"/>
    <property type="match status" value="1"/>
</dbReference>